<gene>
    <name evidence="10" type="ORF">HNR44_002362</name>
</gene>
<dbReference type="GO" id="GO:0005737">
    <property type="term" value="C:cytoplasm"/>
    <property type="evidence" value="ECO:0007669"/>
    <property type="project" value="UniProtKB-SubCell"/>
</dbReference>
<dbReference type="EMBL" id="JACHHJ010000003">
    <property type="protein sequence ID" value="MBB6450379.1"/>
    <property type="molecule type" value="Genomic_DNA"/>
</dbReference>
<feature type="coiled-coil region" evidence="8">
    <location>
        <begin position="4"/>
        <end position="63"/>
    </location>
</feature>
<feature type="coiled-coil region" evidence="8">
    <location>
        <begin position="93"/>
        <end position="134"/>
    </location>
</feature>
<dbReference type="InterPro" id="IPR003594">
    <property type="entry name" value="HATPase_dom"/>
</dbReference>
<evidence type="ECO:0000259" key="9">
    <source>
        <dbReference type="PROSITE" id="PS50109"/>
    </source>
</evidence>
<feature type="domain" description="Histidine kinase" evidence="9">
    <location>
        <begin position="179"/>
        <end position="377"/>
    </location>
</feature>
<protein>
    <recommendedName>
        <fullName evidence="7">Signal transduction histidine-protein kinase/phosphatase DegS</fullName>
        <ecNumber evidence="7">2.7.13.3</ecNumber>
        <ecNumber evidence="7">3.1.3.-</ecNumber>
    </recommendedName>
</protein>
<evidence type="ECO:0000256" key="3">
    <source>
        <dbReference type="ARBA" id="ARBA00022741"/>
    </source>
</evidence>
<dbReference type="EC" id="2.7.13.3" evidence="7"/>
<evidence type="ECO:0000256" key="6">
    <source>
        <dbReference type="ARBA" id="ARBA00023012"/>
    </source>
</evidence>
<organism evidence="10 11">
    <name type="scientific">Geomicrobium halophilum</name>
    <dbReference type="NCBI Taxonomy" id="549000"/>
    <lineage>
        <taxon>Bacteria</taxon>
        <taxon>Bacillati</taxon>
        <taxon>Bacillota</taxon>
        <taxon>Bacilli</taxon>
        <taxon>Bacillales</taxon>
        <taxon>Geomicrobium</taxon>
    </lineage>
</organism>
<comment type="catalytic activity">
    <reaction evidence="1 7">
        <text>ATP + protein L-histidine = ADP + protein N-phospho-L-histidine.</text>
        <dbReference type="EC" id="2.7.13.3"/>
    </reaction>
</comment>
<sequence>MNDKQTLEQIIEQMKETVRDSKEQIFEISEKTRQEYEELENELKEVRRKVNEVIQKTDEKQRQAQMSRNHLAQVSRKFQHLDSEKVQKAYDYANEKRVELALLQNDEKQLRERRDHIERRLIQLEDTMNRAEVLVGQVSVVHNFLDGDLREVGEIVEDAKEKQAFGLKIIQAQEEERKRVAREIHDGPAQLLANVLLRSELIERVYNNQGVAAALKEVQDVRGAIKSSLAEVRRIIYDLRPMALDDLGLIPTLKKYLGNLADQTQDKTDIRFILLGNDARMSPGLEVATFRLVQEAVQNAVNHAKAKQIIVKAEMRPSQVTLMINDDGCGFDINEVTENSFGLMGMRERVNMLKGDLHIDSTKGRGTKITIVVPLHETEIKDKK</sequence>
<keyword evidence="8" id="KW-0175">Coiled coil</keyword>
<name>A0A841PNP7_9BACL</name>
<dbReference type="Gene3D" id="1.20.5.1930">
    <property type="match status" value="1"/>
</dbReference>
<dbReference type="PROSITE" id="PS50109">
    <property type="entry name" value="HIS_KIN"/>
    <property type="match status" value="1"/>
</dbReference>
<evidence type="ECO:0000256" key="2">
    <source>
        <dbReference type="ARBA" id="ARBA00022679"/>
    </source>
</evidence>
<dbReference type="EC" id="3.1.3.-" evidence="7"/>
<dbReference type="InterPro" id="IPR011712">
    <property type="entry name" value="Sig_transdc_His_kin_sub3_dim/P"/>
</dbReference>
<dbReference type="SMART" id="SM00387">
    <property type="entry name" value="HATPase_c"/>
    <property type="match status" value="1"/>
</dbReference>
<dbReference type="InterPro" id="IPR050482">
    <property type="entry name" value="Sensor_HK_TwoCompSys"/>
</dbReference>
<dbReference type="InterPro" id="IPR005467">
    <property type="entry name" value="His_kinase_dom"/>
</dbReference>
<dbReference type="Gene3D" id="3.30.565.10">
    <property type="entry name" value="Histidine kinase-like ATPase, C-terminal domain"/>
    <property type="match status" value="1"/>
</dbReference>
<keyword evidence="4 7" id="KW-0418">Kinase</keyword>
<keyword evidence="5 7" id="KW-0067">ATP-binding</keyword>
<dbReference type="GO" id="GO:0016020">
    <property type="term" value="C:membrane"/>
    <property type="evidence" value="ECO:0007669"/>
    <property type="project" value="InterPro"/>
</dbReference>
<dbReference type="GO" id="GO:0005524">
    <property type="term" value="F:ATP binding"/>
    <property type="evidence" value="ECO:0007669"/>
    <property type="project" value="UniProtKB-UniRule"/>
</dbReference>
<dbReference type="GO" id="GO:0004721">
    <property type="term" value="F:phosphoprotein phosphatase activity"/>
    <property type="evidence" value="ECO:0007669"/>
    <property type="project" value="UniProtKB-UniRule"/>
</dbReference>
<evidence type="ECO:0000256" key="1">
    <source>
        <dbReference type="ARBA" id="ARBA00000085"/>
    </source>
</evidence>
<keyword evidence="6 7" id="KW-0902">Two-component regulatory system</keyword>
<dbReference type="PANTHER" id="PTHR24421:SF55">
    <property type="entry name" value="SENSOR HISTIDINE KINASE YDFH"/>
    <property type="match status" value="1"/>
</dbReference>
<dbReference type="AlphaFoldDB" id="A0A841PNP7"/>
<dbReference type="CDD" id="cd16917">
    <property type="entry name" value="HATPase_UhpB-NarQ-NarX-like"/>
    <property type="match status" value="1"/>
</dbReference>
<dbReference type="Pfam" id="PF07730">
    <property type="entry name" value="HisKA_3"/>
    <property type="match status" value="1"/>
</dbReference>
<keyword evidence="7" id="KW-0904">Protein phosphatase</keyword>
<evidence type="ECO:0000256" key="4">
    <source>
        <dbReference type="ARBA" id="ARBA00022777"/>
    </source>
</evidence>
<accession>A0A841PNP7</accession>
<evidence type="ECO:0000256" key="5">
    <source>
        <dbReference type="ARBA" id="ARBA00022840"/>
    </source>
</evidence>
<dbReference type="GO" id="GO:0046983">
    <property type="term" value="F:protein dimerization activity"/>
    <property type="evidence" value="ECO:0007669"/>
    <property type="project" value="InterPro"/>
</dbReference>
<keyword evidence="7" id="KW-0963">Cytoplasm</keyword>
<dbReference type="InterPro" id="IPR016381">
    <property type="entry name" value="Sig_transdc_His_kinase_DegS"/>
</dbReference>
<dbReference type="PIRSF" id="PIRSF003169">
    <property type="entry name" value="STHK_DegS"/>
    <property type="match status" value="1"/>
</dbReference>
<evidence type="ECO:0000256" key="7">
    <source>
        <dbReference type="PIRNR" id="PIRNR003169"/>
    </source>
</evidence>
<keyword evidence="2 7" id="KW-0808">Transferase</keyword>
<dbReference type="Pfam" id="PF02518">
    <property type="entry name" value="HATPase_c"/>
    <property type="match status" value="1"/>
</dbReference>
<evidence type="ECO:0000313" key="11">
    <source>
        <dbReference type="Proteomes" id="UP000568839"/>
    </source>
</evidence>
<evidence type="ECO:0000256" key="8">
    <source>
        <dbReference type="SAM" id="Coils"/>
    </source>
</evidence>
<dbReference type="GO" id="GO:0000155">
    <property type="term" value="F:phosphorelay sensor kinase activity"/>
    <property type="evidence" value="ECO:0007669"/>
    <property type="project" value="UniProtKB-UniRule"/>
</dbReference>
<reference evidence="10 11" key="1">
    <citation type="submission" date="2020-08" db="EMBL/GenBank/DDBJ databases">
        <title>Genomic Encyclopedia of Type Strains, Phase IV (KMG-IV): sequencing the most valuable type-strain genomes for metagenomic binning, comparative biology and taxonomic classification.</title>
        <authorList>
            <person name="Goeker M."/>
        </authorList>
    </citation>
    <scope>NUCLEOTIDE SEQUENCE [LARGE SCALE GENOMIC DNA]</scope>
    <source>
        <strain evidence="10 11">DSM 21769</strain>
    </source>
</reference>
<keyword evidence="7" id="KW-0378">Hydrolase</keyword>
<dbReference type="PANTHER" id="PTHR24421">
    <property type="entry name" value="NITRATE/NITRITE SENSOR PROTEIN NARX-RELATED"/>
    <property type="match status" value="1"/>
</dbReference>
<dbReference type="SUPFAM" id="SSF55874">
    <property type="entry name" value="ATPase domain of HSP90 chaperone/DNA topoisomerase II/histidine kinase"/>
    <property type="match status" value="1"/>
</dbReference>
<evidence type="ECO:0000313" key="10">
    <source>
        <dbReference type="EMBL" id="MBB6450379.1"/>
    </source>
</evidence>
<comment type="subcellular location">
    <subcellularLocation>
        <location evidence="7">Cytoplasm</location>
    </subcellularLocation>
</comment>
<proteinExistence type="predicted"/>
<comment type="function">
    <text evidence="7">Member of the two-component regulatory system DegS/DegU, which plays an important role in the transition growth phase.</text>
</comment>
<comment type="caution">
    <text evidence="10">The sequence shown here is derived from an EMBL/GenBank/DDBJ whole genome shotgun (WGS) entry which is preliminary data.</text>
</comment>
<dbReference type="Proteomes" id="UP000568839">
    <property type="component" value="Unassembled WGS sequence"/>
</dbReference>
<dbReference type="RefSeq" id="WP_184404429.1">
    <property type="nucleotide sequence ID" value="NZ_JACHHJ010000003.1"/>
</dbReference>
<keyword evidence="11" id="KW-1185">Reference proteome</keyword>
<dbReference type="InterPro" id="IPR008595">
    <property type="entry name" value="DegS"/>
</dbReference>
<dbReference type="InterPro" id="IPR036890">
    <property type="entry name" value="HATPase_C_sf"/>
</dbReference>
<keyword evidence="3 7" id="KW-0547">Nucleotide-binding</keyword>
<dbReference type="Pfam" id="PF05384">
    <property type="entry name" value="DegS"/>
    <property type="match status" value="1"/>
</dbReference>